<dbReference type="Proteomes" id="UP000253472">
    <property type="component" value="Unassembled WGS sequence"/>
</dbReference>
<feature type="coiled-coil region" evidence="1">
    <location>
        <begin position="1158"/>
        <end position="1192"/>
    </location>
</feature>
<accession>A0A367YC54</accession>
<gene>
    <name evidence="2" type="ORF">Cantr_09860</name>
</gene>
<proteinExistence type="predicted"/>
<comment type="caution">
    <text evidence="2">The sequence shown here is derived from an EMBL/GenBank/DDBJ whole genome shotgun (WGS) entry which is preliminary data.</text>
</comment>
<evidence type="ECO:0000256" key="1">
    <source>
        <dbReference type="SAM" id="Coils"/>
    </source>
</evidence>
<dbReference type="OrthoDB" id="4084534at2759"/>
<evidence type="ECO:0000313" key="2">
    <source>
        <dbReference type="EMBL" id="RCK63179.1"/>
    </source>
</evidence>
<protein>
    <submittedName>
        <fullName evidence="2">Uncharacterized protein</fullName>
    </submittedName>
</protein>
<keyword evidence="3" id="KW-1185">Reference proteome</keyword>
<keyword evidence="1" id="KW-0175">Coiled coil</keyword>
<name>A0A367YC54_9ASCO</name>
<dbReference type="EMBL" id="QLNQ01000024">
    <property type="protein sequence ID" value="RCK63179.1"/>
    <property type="molecule type" value="Genomic_DNA"/>
</dbReference>
<reference evidence="2 3" key="1">
    <citation type="submission" date="2018-06" db="EMBL/GenBank/DDBJ databases">
        <title>Whole genome sequencing of Candida tropicalis (genome annotated by CSBL at Korea University).</title>
        <authorList>
            <person name="Ahn J."/>
        </authorList>
    </citation>
    <scope>NUCLEOTIDE SEQUENCE [LARGE SCALE GENOMIC DNA]</scope>
    <source>
        <strain evidence="2 3">ATCC 20962</strain>
    </source>
</reference>
<sequence length="1380" mass="158139">MLLKRMFRRSHQLIKYKVRAPSVYYARAVVASQTSRESFEWYRYGKRLFRSMATSCSDTYDFDYDALEATIEEGLKNKKKPRSSGLDVDVLALFDPISLLKNTKIDPELLEKKLYKTFLLKILDPNGVLLERLDINSKRGQKMIDFVHQFYPELQDFEEFLKTKYNNKKMQIGLLNVSETINDFIQFQHYCSGVAGISRDKISRYHEMEDPFVAFLNEVPNSPRILSKELVPVIESYNKFLSFFQNDFHWFKPELLSLDQEFNFKKVRSIKNLATELERRTKKFVEYLSSANKVDKTFFKVLIQRTRQGVLTKKFKCLTDLSLKDIRNVLYDPDYTAYESTVVQECIGTTTTGSPLNINELEQKWAAGLFHFLQTMRLIPSTDDYYKLAPALYELTQERNMYGTAASGLLTTLTNREVDMQPNAINSVIDKHHFEIHDFSNDVLTNYLLSFLIHIDFPWYVALSERGSISQSLEHFEKPIENLALYELFISNEDYIKQAFSDPKVTAKFLMQSSFPPCYCIPQDCGIWKDTIQLKAIRKQLGRSFDSYTDVPELRAAIRRLGPHYERVCANILAASDYFANNMYVLDNLVDIQSEAESELATEGRAESGTAETYKQIPDWFKLENHIPEIRFLKSEVGSFSNKEYVLTSLASLSDDMIAHEEAFPDIDVNSFLKLRSKLREFSTNNSSSCLEVLDAVLHNQDAFSKFEASLAKKTVTTAEPEVIKKSKSEEAPYIQIPDDLKLHEFTKELSALKSVLGRRFSEVSAEEILEVLQSNIDGSFAKGATGSSLLSSNASDIFNFLRLSRRLQRLFDANGNNTESLDVLLNSQAVFDSFEAAKKPVEYKQIPSDFVLEEYFVDLSELKEVLGITKFAQTTSEDVLKKVKELSEDSSNETSKNLIWNKLYRNLSMLFKHNHGATFVLDNVIGSAQEYLRFESNRVETERTQSAIGSQGSLLSGSEYEVLGDFLRYSDLLYRSDVHKVSANQFDEMVDRFEESLDKTSSTYLFTKSVLDELKKYNAEIEFYPAFIVCIYGTNCFGDFPMSPTQLEVFYHDLVRSLNETTADEKKTVKKEDTAGKLDIGKLTSNITEKAKYNNSEKIISDLDKESTGADFEAIQLAVHSAFETPEQPILTPARAQLKKEPKLEKKKAIKPWTESYSSHEVDKSKLEKYLQEAKKQVESKIREREAYEWSKKVEMDSKRAKINSKYCILTLQGDMMPISQQALKNLPNEDIFKTLNRFSKEELAKASEIVKDLQARNWKVIGSRVEGDKKYLVLMNNESTGRTYKALRSLLTTTGLVFLTVIGVNLWVDESQFNRAITEYEKNEASQAAGAGPFSVSTVASPVIFGKEHVSGIVDEGSAKEKEQTSTLSWWQRLFWVK</sequence>
<organism evidence="2 3">
    <name type="scientific">Candida viswanathii</name>
    <dbReference type="NCBI Taxonomy" id="5486"/>
    <lineage>
        <taxon>Eukaryota</taxon>
        <taxon>Fungi</taxon>
        <taxon>Dikarya</taxon>
        <taxon>Ascomycota</taxon>
        <taxon>Saccharomycotina</taxon>
        <taxon>Pichiomycetes</taxon>
        <taxon>Debaryomycetaceae</taxon>
        <taxon>Candida/Lodderomyces clade</taxon>
        <taxon>Candida</taxon>
    </lineage>
</organism>
<evidence type="ECO:0000313" key="3">
    <source>
        <dbReference type="Proteomes" id="UP000253472"/>
    </source>
</evidence>